<keyword evidence="9 14" id="KW-0798">TonB box</keyword>
<feature type="signal peptide" evidence="15">
    <location>
        <begin position="1"/>
        <end position="27"/>
    </location>
</feature>
<evidence type="ECO:0000313" key="18">
    <source>
        <dbReference type="EMBL" id="MDE8652909.1"/>
    </source>
</evidence>
<dbReference type="RefSeq" id="WP_275229009.1">
    <property type="nucleotide sequence ID" value="NZ_JARESE010000049.1"/>
</dbReference>
<evidence type="ECO:0000256" key="1">
    <source>
        <dbReference type="ARBA" id="ARBA00004571"/>
    </source>
</evidence>
<evidence type="ECO:0000256" key="6">
    <source>
        <dbReference type="ARBA" id="ARBA00022729"/>
    </source>
</evidence>
<comment type="caution">
    <text evidence="18">The sequence shown here is derived from an EMBL/GenBank/DDBJ whole genome shotgun (WGS) entry which is preliminary data.</text>
</comment>
<dbReference type="EMBL" id="JARESE010000049">
    <property type="protein sequence ID" value="MDE8652909.1"/>
    <property type="molecule type" value="Genomic_DNA"/>
</dbReference>
<sequence length="791" mass="86019">MRIELSRNPGFLGVSLLALAIATPAHAAEADAAEDASAETEIVVTGMPATYNNSATDEAMILQQPPVASALDLVDNLPGVQVQEGDAFGFDDWSTAVSVRGFQSNLDTQQVGITIDGLPNGGSGYGGGAKANRYIDTMNIGTIAVSQGTADIGSLSNEALGGTLDFVTSDPLEERRVRFSGAVGDFQAKRIYGRFDTGNVLGGVVRAWFSASYQEGSDWVAQSAQNNRQNYAMKFIVDTPVKLTGYVSFDDALENNYDQIYSADQYAAAPKTDGLTAQWYGVPYEDQAYRRAWATLRQNFFAYLKAETKIADTLDVKVAGYYHDMAGRGDWVPQYVVDVIADGAGKPQSELNGGHKDGGAILGQIFFVDANGVALTPRAGCVGHITFPYGGTSDPNYDPACYPAGAIGAQSYRHTHYRKDRTGGTADVAWNATFGEVDNRLRGGAWYEKTHRQEWRDWHNVTDTSVGPAYDSLAYWTQYRREYPQDTFKWYVEDQAIYGPVTVTVGAKQFINHIERIDAFGESENTRFKSTSKVLFSGGVQFEPVHGLNLFGGYAENFKALTDALLEYNNADISQLKPETAKNWEAGARYQTGWFNGSATWFKSKFSNQVIFVPNSTQAGNDYLSEGDGKFFNAGGIDAQGFELLAQARPLPGLNLYASYTYIDATYRGTGNDALDAEQGMHPGNRVTGIPKNMWVLSADYHTGPLRVGVSGKYTGKRFVNTSNTWQADNYLLTDAYIGLKGEAFSHLLKGIDVSLTVNNLTDKNYLGGISGNAAWIGAPRSAVLTVTADF</sequence>
<dbReference type="InterPro" id="IPR010917">
    <property type="entry name" value="TonB_rcpt_CS"/>
</dbReference>
<dbReference type="Pfam" id="PF07715">
    <property type="entry name" value="Plug"/>
    <property type="match status" value="1"/>
</dbReference>
<dbReference type="PANTHER" id="PTHR32552:SF89">
    <property type="entry name" value="CATECHOLATE SIDEROPHORE RECEPTOR FIU"/>
    <property type="match status" value="1"/>
</dbReference>
<dbReference type="PANTHER" id="PTHR32552">
    <property type="entry name" value="FERRICHROME IRON RECEPTOR-RELATED"/>
    <property type="match status" value="1"/>
</dbReference>
<evidence type="ECO:0000256" key="3">
    <source>
        <dbReference type="ARBA" id="ARBA00022452"/>
    </source>
</evidence>
<evidence type="ECO:0000256" key="9">
    <source>
        <dbReference type="ARBA" id="ARBA00023077"/>
    </source>
</evidence>
<keyword evidence="18" id="KW-0675">Receptor</keyword>
<gene>
    <name evidence="18" type="ORF">PYV00_14470</name>
</gene>
<keyword evidence="6 15" id="KW-0732">Signal</keyword>
<dbReference type="PROSITE" id="PS01156">
    <property type="entry name" value="TONB_DEPENDENT_REC_2"/>
    <property type="match status" value="1"/>
</dbReference>
<protein>
    <submittedName>
        <fullName evidence="18">TonB-dependent receptor</fullName>
    </submittedName>
</protein>
<comment type="similarity">
    <text evidence="12 14">Belongs to the TonB-dependent receptor family.</text>
</comment>
<evidence type="ECO:0000259" key="17">
    <source>
        <dbReference type="Pfam" id="PF07715"/>
    </source>
</evidence>
<dbReference type="InterPro" id="IPR036942">
    <property type="entry name" value="Beta-barrel_TonB_sf"/>
</dbReference>
<keyword evidence="8" id="KW-0406">Ion transport</keyword>
<dbReference type="InterPro" id="IPR039426">
    <property type="entry name" value="TonB-dep_rcpt-like"/>
</dbReference>
<dbReference type="Proteomes" id="UP001216253">
    <property type="component" value="Unassembled WGS sequence"/>
</dbReference>
<keyword evidence="10 12" id="KW-0472">Membrane</keyword>
<dbReference type="Pfam" id="PF00593">
    <property type="entry name" value="TonB_dep_Rec_b-barrel"/>
    <property type="match status" value="1"/>
</dbReference>
<evidence type="ECO:0000256" key="12">
    <source>
        <dbReference type="PROSITE-ProRule" id="PRU01360"/>
    </source>
</evidence>
<evidence type="ECO:0000256" key="7">
    <source>
        <dbReference type="ARBA" id="ARBA00023004"/>
    </source>
</evidence>
<evidence type="ECO:0000256" key="8">
    <source>
        <dbReference type="ARBA" id="ARBA00023065"/>
    </source>
</evidence>
<comment type="subcellular location">
    <subcellularLocation>
        <location evidence="1 12">Cell outer membrane</location>
        <topology evidence="1 12">Multi-pass membrane protein</topology>
    </subcellularLocation>
</comment>
<keyword evidence="5 12" id="KW-0812">Transmembrane</keyword>
<keyword evidence="7" id="KW-0408">Iron</keyword>
<dbReference type="Gene3D" id="2.40.170.20">
    <property type="entry name" value="TonB-dependent receptor, beta-barrel domain"/>
    <property type="match status" value="1"/>
</dbReference>
<dbReference type="SUPFAM" id="SSF56935">
    <property type="entry name" value="Porins"/>
    <property type="match status" value="1"/>
</dbReference>
<proteinExistence type="inferred from homology"/>
<evidence type="ECO:0000256" key="14">
    <source>
        <dbReference type="RuleBase" id="RU003357"/>
    </source>
</evidence>
<dbReference type="InterPro" id="IPR037066">
    <property type="entry name" value="Plug_dom_sf"/>
</dbReference>
<evidence type="ECO:0000313" key="19">
    <source>
        <dbReference type="Proteomes" id="UP001216253"/>
    </source>
</evidence>
<feature type="domain" description="TonB-dependent receptor-like beta-barrel" evidence="16">
    <location>
        <begin position="400"/>
        <end position="761"/>
    </location>
</feature>
<dbReference type="InterPro" id="IPR012910">
    <property type="entry name" value="Plug_dom"/>
</dbReference>
<keyword evidence="11 12" id="KW-0998">Cell outer membrane</keyword>
<feature type="chain" id="PRO_5046822705" evidence="15">
    <location>
        <begin position="28"/>
        <end position="791"/>
    </location>
</feature>
<dbReference type="InterPro" id="IPR000531">
    <property type="entry name" value="Beta-barrel_TonB"/>
</dbReference>
<evidence type="ECO:0000256" key="15">
    <source>
        <dbReference type="SAM" id="SignalP"/>
    </source>
</evidence>
<name>A0ABT5WS83_9SPHN</name>
<evidence type="ECO:0000256" key="5">
    <source>
        <dbReference type="ARBA" id="ARBA00022692"/>
    </source>
</evidence>
<feature type="short sequence motif" description="TonB C-terminal box" evidence="13">
    <location>
        <begin position="774"/>
        <end position="791"/>
    </location>
</feature>
<dbReference type="Gene3D" id="2.170.130.10">
    <property type="entry name" value="TonB-dependent receptor, plug domain"/>
    <property type="match status" value="1"/>
</dbReference>
<keyword evidence="3 12" id="KW-1134">Transmembrane beta strand</keyword>
<accession>A0ABT5WS83</accession>
<evidence type="ECO:0000256" key="4">
    <source>
        <dbReference type="ARBA" id="ARBA00022496"/>
    </source>
</evidence>
<feature type="domain" description="TonB-dependent receptor plug" evidence="17">
    <location>
        <begin position="54"/>
        <end position="162"/>
    </location>
</feature>
<reference evidence="18 19" key="1">
    <citation type="submission" date="2023-03" db="EMBL/GenBank/DDBJ databases">
        <title>NovoSphingobium album sp. nov. isolated from polycyclic aromatic hydrocarbons- and heavy-metal polluted soil.</title>
        <authorList>
            <person name="Liu Z."/>
            <person name="Wang K."/>
        </authorList>
    </citation>
    <scope>NUCLEOTIDE SEQUENCE [LARGE SCALE GENOMIC DNA]</scope>
    <source>
        <strain evidence="18 19">H3SJ31-1</strain>
    </source>
</reference>
<organism evidence="18 19">
    <name type="scientific">Novosphingobium album</name>
    <name type="common">ex Liu et al. 2023</name>
    <dbReference type="NCBI Taxonomy" id="3031130"/>
    <lineage>
        <taxon>Bacteria</taxon>
        <taxon>Pseudomonadati</taxon>
        <taxon>Pseudomonadota</taxon>
        <taxon>Alphaproteobacteria</taxon>
        <taxon>Sphingomonadales</taxon>
        <taxon>Sphingomonadaceae</taxon>
        <taxon>Novosphingobium</taxon>
    </lineage>
</organism>
<dbReference type="PROSITE" id="PS52016">
    <property type="entry name" value="TONB_DEPENDENT_REC_3"/>
    <property type="match status" value="1"/>
</dbReference>
<evidence type="ECO:0000256" key="2">
    <source>
        <dbReference type="ARBA" id="ARBA00022448"/>
    </source>
</evidence>
<evidence type="ECO:0000256" key="13">
    <source>
        <dbReference type="PROSITE-ProRule" id="PRU10144"/>
    </source>
</evidence>
<evidence type="ECO:0000259" key="16">
    <source>
        <dbReference type="Pfam" id="PF00593"/>
    </source>
</evidence>
<keyword evidence="4" id="KW-0410">Iron transport</keyword>
<keyword evidence="19" id="KW-1185">Reference proteome</keyword>
<evidence type="ECO:0000256" key="11">
    <source>
        <dbReference type="ARBA" id="ARBA00023237"/>
    </source>
</evidence>
<evidence type="ECO:0000256" key="10">
    <source>
        <dbReference type="ARBA" id="ARBA00023136"/>
    </source>
</evidence>
<keyword evidence="2 12" id="KW-0813">Transport</keyword>